<sequence>MNTPISLPDLEQAINYWRNRLPSQGEEARLCAEAAALATPYALMIMGHQREITPAELTPAALAAYQAWRAAHG</sequence>
<accession>A0A261V0U6</accession>
<dbReference type="Pfam" id="PF12512">
    <property type="entry name" value="DUF3717"/>
    <property type="match status" value="1"/>
</dbReference>
<evidence type="ECO:0000313" key="1">
    <source>
        <dbReference type="EMBL" id="OZI67739.1"/>
    </source>
</evidence>
<protein>
    <recommendedName>
        <fullName evidence="3">DUF3717 domain-containing protein</fullName>
    </recommendedName>
</protein>
<name>A0A261V0U6_9BORD</name>
<keyword evidence="2" id="KW-1185">Reference proteome</keyword>
<dbReference type="EMBL" id="NEVQ01000001">
    <property type="protein sequence ID" value="OZI67739.1"/>
    <property type="molecule type" value="Genomic_DNA"/>
</dbReference>
<gene>
    <name evidence="1" type="ORF">CAL20_01480</name>
</gene>
<comment type="caution">
    <text evidence="1">The sequence shown here is derived from an EMBL/GenBank/DDBJ whole genome shotgun (WGS) entry which is preliminary data.</text>
</comment>
<reference evidence="1 2" key="1">
    <citation type="submission" date="2017-05" db="EMBL/GenBank/DDBJ databases">
        <title>Complete and WGS of Bordetella genogroups.</title>
        <authorList>
            <person name="Spilker T."/>
            <person name="LiPuma J."/>
        </authorList>
    </citation>
    <scope>NUCLEOTIDE SEQUENCE [LARGE SCALE GENOMIC DNA]</scope>
    <source>
        <strain evidence="1 2">AU9919</strain>
    </source>
</reference>
<dbReference type="RefSeq" id="WP_094819496.1">
    <property type="nucleotide sequence ID" value="NZ_NEVO01000001.1"/>
</dbReference>
<evidence type="ECO:0000313" key="2">
    <source>
        <dbReference type="Proteomes" id="UP000216885"/>
    </source>
</evidence>
<dbReference type="AlphaFoldDB" id="A0A261V0U6"/>
<evidence type="ECO:0008006" key="3">
    <source>
        <dbReference type="Google" id="ProtNLM"/>
    </source>
</evidence>
<dbReference type="Proteomes" id="UP000216885">
    <property type="component" value="Unassembled WGS sequence"/>
</dbReference>
<proteinExistence type="predicted"/>
<dbReference type="InterPro" id="IPR022191">
    <property type="entry name" value="DUF3717"/>
</dbReference>
<organism evidence="1 2">
    <name type="scientific">Bordetella genomosp. 4</name>
    <dbReference type="NCBI Taxonomy" id="463044"/>
    <lineage>
        <taxon>Bacteria</taxon>
        <taxon>Pseudomonadati</taxon>
        <taxon>Pseudomonadota</taxon>
        <taxon>Betaproteobacteria</taxon>
        <taxon>Burkholderiales</taxon>
        <taxon>Alcaligenaceae</taxon>
        <taxon>Bordetella</taxon>
    </lineage>
</organism>